<dbReference type="STRING" id="1317125.SAMN05444128_2012"/>
<dbReference type="AlphaFoldDB" id="A0A1R3XF35"/>
<gene>
    <name evidence="2" type="ORF">SAMN05444128_2012</name>
</gene>
<dbReference type="RefSeq" id="WP_076668461.1">
    <property type="nucleotide sequence ID" value="NZ_FTPP01000002.1"/>
</dbReference>
<accession>A0A1R3XF35</accession>
<dbReference type="EMBL" id="FTPP01000002">
    <property type="protein sequence ID" value="SIT89404.1"/>
    <property type="molecule type" value="Genomic_DNA"/>
</dbReference>
<organism evidence="2 3">
    <name type="scientific">Pontibacter indicus</name>
    <dbReference type="NCBI Taxonomy" id="1317125"/>
    <lineage>
        <taxon>Bacteria</taxon>
        <taxon>Pseudomonadati</taxon>
        <taxon>Bacteroidota</taxon>
        <taxon>Cytophagia</taxon>
        <taxon>Cytophagales</taxon>
        <taxon>Hymenobacteraceae</taxon>
        <taxon>Pontibacter</taxon>
    </lineage>
</organism>
<name>A0A1R3XF35_9BACT</name>
<keyword evidence="1" id="KW-1133">Transmembrane helix</keyword>
<reference evidence="3" key="1">
    <citation type="submission" date="2017-01" db="EMBL/GenBank/DDBJ databases">
        <authorList>
            <person name="Varghese N."/>
            <person name="Submissions S."/>
        </authorList>
    </citation>
    <scope>NUCLEOTIDE SEQUENCE [LARGE SCALE GENOMIC DNA]</scope>
    <source>
        <strain evidence="3">LP100</strain>
    </source>
</reference>
<dbReference type="Proteomes" id="UP000187181">
    <property type="component" value="Unassembled WGS sequence"/>
</dbReference>
<evidence type="ECO:0000313" key="3">
    <source>
        <dbReference type="Proteomes" id="UP000187181"/>
    </source>
</evidence>
<proteinExistence type="predicted"/>
<keyword evidence="3" id="KW-1185">Reference proteome</keyword>
<feature type="transmembrane region" description="Helical" evidence="1">
    <location>
        <begin position="35"/>
        <end position="55"/>
    </location>
</feature>
<keyword evidence="1" id="KW-0812">Transmembrane</keyword>
<protein>
    <submittedName>
        <fullName evidence="2">Uncharacterized protein</fullName>
    </submittedName>
</protein>
<keyword evidence="1" id="KW-0472">Membrane</keyword>
<evidence type="ECO:0000313" key="2">
    <source>
        <dbReference type="EMBL" id="SIT89404.1"/>
    </source>
</evidence>
<sequence>MRHLYKNVLLTIAIFSVIVLSHSLRTGTLVLTETLALVLWFAIGLTVALLVGKAIPAHTR</sequence>
<evidence type="ECO:0000256" key="1">
    <source>
        <dbReference type="SAM" id="Phobius"/>
    </source>
</evidence>